<gene>
    <name evidence="1" type="ORF">AS026_34980</name>
</gene>
<protein>
    <submittedName>
        <fullName evidence="1">Uncharacterized protein</fullName>
    </submittedName>
</protein>
<name>A0A109JW19_9HYPH</name>
<dbReference type="EMBL" id="LNCD01000042">
    <property type="protein sequence ID" value="KWV56131.1"/>
    <property type="molecule type" value="Genomic_DNA"/>
</dbReference>
<dbReference type="Proteomes" id="UP000068164">
    <property type="component" value="Unassembled WGS sequence"/>
</dbReference>
<proteinExistence type="predicted"/>
<dbReference type="AlphaFoldDB" id="A0A109JW19"/>
<keyword evidence="2" id="KW-1185">Reference proteome</keyword>
<sequence length="103" mass="11436">MTALVTDIVSATGQLEAAILDATTADPDILVCSKSMREKAKFLPQVLVEHYPELFWIESELRGVFEACSDAIDRKSVNPLVAKAAISIAEEYRQVIDEVRRNN</sequence>
<evidence type="ECO:0000313" key="1">
    <source>
        <dbReference type="EMBL" id="KWV56131.1"/>
    </source>
</evidence>
<dbReference type="OrthoDB" id="8387065at2"/>
<reference evidence="1 2" key="1">
    <citation type="submission" date="2015-11" db="EMBL/GenBank/DDBJ databases">
        <title>Draft Genome Sequence of the Strain BR 10423 (Rhizobium sp.) isolated from nodules of Mimosa pudica.</title>
        <authorList>
            <person name="Barauna A.C."/>
            <person name="Zilli J.E."/>
            <person name="Simoes-Araujo J.L."/>
            <person name="Reis V.M."/>
            <person name="James E.K."/>
            <person name="Reis F.B.Jr."/>
            <person name="Rouws L.F."/>
            <person name="Passos S.R."/>
            <person name="Gois S.R."/>
        </authorList>
    </citation>
    <scope>NUCLEOTIDE SEQUENCE [LARGE SCALE GENOMIC DNA]</scope>
    <source>
        <strain evidence="1 2">BR10423</strain>
    </source>
</reference>
<organism evidence="1 2">
    <name type="scientific">Rhizobium altiplani</name>
    <dbReference type="NCBI Taxonomy" id="1864509"/>
    <lineage>
        <taxon>Bacteria</taxon>
        <taxon>Pseudomonadati</taxon>
        <taxon>Pseudomonadota</taxon>
        <taxon>Alphaproteobacteria</taxon>
        <taxon>Hyphomicrobiales</taxon>
        <taxon>Rhizobiaceae</taxon>
        <taxon>Rhizobium/Agrobacterium group</taxon>
        <taxon>Rhizobium</taxon>
    </lineage>
</organism>
<comment type="caution">
    <text evidence="1">The sequence shown here is derived from an EMBL/GenBank/DDBJ whole genome shotgun (WGS) entry which is preliminary data.</text>
</comment>
<dbReference type="RefSeq" id="WP_018855542.1">
    <property type="nucleotide sequence ID" value="NZ_JBBNAS010000458.1"/>
</dbReference>
<accession>A0A109JW19</accession>
<evidence type="ECO:0000313" key="2">
    <source>
        <dbReference type="Proteomes" id="UP000068164"/>
    </source>
</evidence>